<protein>
    <submittedName>
        <fullName evidence="1">Uncharacterized protein</fullName>
    </submittedName>
</protein>
<reference evidence="1" key="2">
    <citation type="journal article" date="2022" name="New Phytol.">
        <title>Evolutionary transition to the ectomycorrhizal habit in the genomes of a hyperdiverse lineage of mushroom-forming fungi.</title>
        <authorList>
            <person name="Looney B."/>
            <person name="Miyauchi S."/>
            <person name="Morin E."/>
            <person name="Drula E."/>
            <person name="Courty P.E."/>
            <person name="Kohler A."/>
            <person name="Kuo A."/>
            <person name="LaButti K."/>
            <person name="Pangilinan J."/>
            <person name="Lipzen A."/>
            <person name="Riley R."/>
            <person name="Andreopoulos W."/>
            <person name="He G."/>
            <person name="Johnson J."/>
            <person name="Nolan M."/>
            <person name="Tritt A."/>
            <person name="Barry K.W."/>
            <person name="Grigoriev I.V."/>
            <person name="Nagy L.G."/>
            <person name="Hibbett D."/>
            <person name="Henrissat B."/>
            <person name="Matheny P.B."/>
            <person name="Labbe J."/>
            <person name="Martin F.M."/>
        </authorList>
    </citation>
    <scope>NUCLEOTIDE SEQUENCE</scope>
    <source>
        <strain evidence="1">EC-137</strain>
    </source>
</reference>
<evidence type="ECO:0000313" key="1">
    <source>
        <dbReference type="EMBL" id="KAI0037213.1"/>
    </source>
</evidence>
<reference evidence="1" key="1">
    <citation type="submission" date="2021-02" db="EMBL/GenBank/DDBJ databases">
        <authorList>
            <consortium name="DOE Joint Genome Institute"/>
            <person name="Ahrendt S."/>
            <person name="Looney B.P."/>
            <person name="Miyauchi S."/>
            <person name="Morin E."/>
            <person name="Drula E."/>
            <person name="Courty P.E."/>
            <person name="Chicoki N."/>
            <person name="Fauchery L."/>
            <person name="Kohler A."/>
            <person name="Kuo A."/>
            <person name="Labutti K."/>
            <person name="Pangilinan J."/>
            <person name="Lipzen A."/>
            <person name="Riley R."/>
            <person name="Andreopoulos W."/>
            <person name="He G."/>
            <person name="Johnson J."/>
            <person name="Barry K.W."/>
            <person name="Grigoriev I.V."/>
            <person name="Nagy L."/>
            <person name="Hibbett D."/>
            <person name="Henrissat B."/>
            <person name="Matheny P.B."/>
            <person name="Labbe J."/>
            <person name="Martin F."/>
        </authorList>
    </citation>
    <scope>NUCLEOTIDE SEQUENCE</scope>
    <source>
        <strain evidence="1">EC-137</strain>
    </source>
</reference>
<name>A0ACB8QZH8_9AGAM</name>
<dbReference type="EMBL" id="MU273465">
    <property type="protein sequence ID" value="KAI0037213.1"/>
    <property type="molecule type" value="Genomic_DNA"/>
</dbReference>
<keyword evidence="2" id="KW-1185">Reference proteome</keyword>
<comment type="caution">
    <text evidence="1">The sequence shown here is derived from an EMBL/GenBank/DDBJ whole genome shotgun (WGS) entry which is preliminary data.</text>
</comment>
<organism evidence="1 2">
    <name type="scientific">Vararia minispora EC-137</name>
    <dbReference type="NCBI Taxonomy" id="1314806"/>
    <lineage>
        <taxon>Eukaryota</taxon>
        <taxon>Fungi</taxon>
        <taxon>Dikarya</taxon>
        <taxon>Basidiomycota</taxon>
        <taxon>Agaricomycotina</taxon>
        <taxon>Agaricomycetes</taxon>
        <taxon>Russulales</taxon>
        <taxon>Lachnocladiaceae</taxon>
        <taxon>Vararia</taxon>
    </lineage>
</organism>
<gene>
    <name evidence="1" type="ORF">K488DRAFT_67109</name>
</gene>
<proteinExistence type="predicted"/>
<sequence>MQEAGCGELRQKIRPVVSTTHNSAYRSNECIIVTKQDFMQRLNYLYEYADARYTEESPQYGPTNLLVSSLCSTFHINDAALKELSTRDMKRIPDFAAILTYGKRKSARDQARSGYMVQELVEFLGTNGPEPPADNNSKDKNYAYKSRKPDPAALGPARKTRAASRAASRASQAAPSTASDEASRSPSPAIPPISQSSKIPPLPSSPSSSPHYDDGDDDGESSGETHDQDFDGTREYYSESEEERWDENELNKEAPPEGGPNVFPSLPVHSNIALHGEEKEDHNEGNGASELGNVYGGDNEEILEDEDDEDEDEEWYALRRR</sequence>
<evidence type="ECO:0000313" key="2">
    <source>
        <dbReference type="Proteomes" id="UP000814128"/>
    </source>
</evidence>
<dbReference type="Proteomes" id="UP000814128">
    <property type="component" value="Unassembled WGS sequence"/>
</dbReference>
<accession>A0ACB8QZH8</accession>